<dbReference type="GeneID" id="16747421"/>
<dbReference type="HAMAP" id="MF_04021">
    <property type="entry name" value="HSV_SCP_betahv"/>
    <property type="match status" value="1"/>
</dbReference>
<sequence length="80" mass="8859">MSSGRVVEDGVASMTTGSKKDEDKRRQMIINILGIGGSMSGHPVVTTMLAKYVKTHVQSVDKTAYRLDFLRMLCLNRLSK</sequence>
<evidence type="ECO:0000256" key="1">
    <source>
        <dbReference type="ARBA" id="ARBA00022561"/>
    </source>
</evidence>
<keyword evidence="2 4" id="KW-1048">Host nucleus</keyword>
<evidence type="ECO:0000313" key="6">
    <source>
        <dbReference type="EMBL" id="AGT99226.1"/>
    </source>
</evidence>
<name>U3GPJ8_9BETA</name>
<evidence type="ECO:0000313" key="7">
    <source>
        <dbReference type="Proteomes" id="UP000243849"/>
    </source>
</evidence>
<evidence type="ECO:0000256" key="5">
    <source>
        <dbReference type="SAM" id="MobiDB-lite"/>
    </source>
</evidence>
<keyword evidence="3 4" id="KW-0946">Virion</keyword>
<protein>
    <recommendedName>
        <fullName evidence="4">Small capsomere-interacting protein</fullName>
    </recommendedName>
</protein>
<dbReference type="GO" id="GO:0042025">
    <property type="term" value="C:host cell nucleus"/>
    <property type="evidence" value="ECO:0007669"/>
    <property type="project" value="UniProtKB-SubCell"/>
</dbReference>
<dbReference type="RefSeq" id="YP_008492971.1">
    <property type="nucleotide sequence ID" value="NC_022233.1"/>
</dbReference>
<reference evidence="6 7" key="1">
    <citation type="submission" date="2013-05" db="EMBL/GenBank/DDBJ databases">
        <title>Genome organization and molecular characterization of porcine cytomegalovirus.</title>
        <authorList>
            <person name="Gu W."/>
            <person name="Zhou L."/>
            <person name="Ge X."/>
            <person name="Guo X."/>
            <person name="Yang H."/>
        </authorList>
    </citation>
    <scope>NUCLEOTIDE SEQUENCE [LARGE SCALE GENOMIC DNA]</scope>
    <source>
        <strain evidence="6 7">BJ09</strain>
    </source>
</reference>
<dbReference type="EMBL" id="KF017583">
    <property type="protein sequence ID" value="AGT99226.1"/>
    <property type="molecule type" value="Genomic_DNA"/>
</dbReference>
<dbReference type="Proteomes" id="UP000243849">
    <property type="component" value="Segment"/>
</dbReference>
<comment type="function">
    <text evidence="4">Participates in the assembly of the infectious particles by decorating the outer surface of the capsid shell and thus forming a layer between the capsid and the tegument. Complexes composed of the major capsid protein and small capsomere-interacting protein/SCP assemble together in the host cytoplasm and are translocated to the nucleus, where they accumulate and participate in capsid assembly.</text>
</comment>
<evidence type="ECO:0000256" key="3">
    <source>
        <dbReference type="ARBA" id="ARBA00022844"/>
    </source>
</evidence>
<comment type="subunit">
    <text evidence="4">Interacts with the major capsid protein/MCP.</text>
</comment>
<dbReference type="Pfam" id="PF17086">
    <property type="entry name" value="HV_small_capsid"/>
    <property type="match status" value="1"/>
</dbReference>
<comment type="subcellular location">
    <subcellularLocation>
        <location evidence="4">Virion</location>
    </subcellularLocation>
    <subcellularLocation>
        <location evidence="4">Host nucleus</location>
    </subcellularLocation>
</comment>
<dbReference type="GO" id="GO:0016032">
    <property type="term" value="P:viral process"/>
    <property type="evidence" value="ECO:0007669"/>
    <property type="project" value="UniProtKB-UniRule"/>
</dbReference>
<feature type="region of interest" description="Disordered" evidence="5">
    <location>
        <begin position="1"/>
        <end position="23"/>
    </location>
</feature>
<keyword evidence="7" id="KW-1185">Reference proteome</keyword>
<organism evidence="6 7">
    <name type="scientific">Suid betaherpesvirus 2</name>
    <dbReference type="NCBI Taxonomy" id="1608255"/>
    <lineage>
        <taxon>Viruses</taxon>
        <taxon>Duplodnaviria</taxon>
        <taxon>Heunggongvirae</taxon>
        <taxon>Peploviricota</taxon>
        <taxon>Herviviricetes</taxon>
        <taxon>Herpesvirales</taxon>
        <taxon>Orthoherpesviridae</taxon>
        <taxon>Betaherpesvirinae</taxon>
        <taxon>Roseolovirus</taxon>
        <taxon>Roseolovirus suidbeta2</taxon>
    </lineage>
</organism>
<evidence type="ECO:0000256" key="2">
    <source>
        <dbReference type="ARBA" id="ARBA00022562"/>
    </source>
</evidence>
<dbReference type="GO" id="GO:0019028">
    <property type="term" value="C:viral capsid"/>
    <property type="evidence" value="ECO:0007669"/>
    <property type="project" value="UniProtKB-UniRule"/>
</dbReference>
<proteinExistence type="inferred from homology"/>
<dbReference type="KEGG" id="vg:16747421"/>
<dbReference type="InterPro" id="IPR031385">
    <property type="entry name" value="HV_small_capsid"/>
</dbReference>
<evidence type="ECO:0000256" key="4">
    <source>
        <dbReference type="HAMAP-Rule" id="MF_04021"/>
    </source>
</evidence>
<comment type="similarity">
    <text evidence="4">Belongs to the herpesviridae small capsomere-interacting protein family.</text>
</comment>
<gene>
    <name evidence="6" type="primary">U32</name>
    <name evidence="4" type="synonym">SCP</name>
</gene>
<keyword evidence="1 4" id="KW-0167">Capsid protein</keyword>
<accession>U3GPJ8</accession>